<dbReference type="AlphaFoldDB" id="A0A5P5ZKG4"/>
<dbReference type="RefSeq" id="WP_054681451.1">
    <property type="nucleotide sequence ID" value="NZ_CP044496.1"/>
</dbReference>
<sequence>MKVITVTNQKGGTGKTSTALFLTYGLAHRGKKVLLIDLDQQADASFSMHVDYDQNKTTFEVLTGDAALKDIIVKVNDNIDLAPASSKLAELDVVLTQKVRIDPQYILKDTIKNSKVNYDYIVIDTPPALSEAVLNALTASNTVLVPTQADIYSLKGLGELAQTIAAIKNRSNPDLEIAGILIGRFNKRTVFAKSISKVLESAAEQLHTKVFKSRIREATAVKESQNAFESIYEYDPRGKVTEDVNNFIDEFLQEN</sequence>
<dbReference type="FunFam" id="3.40.50.300:FF:000285">
    <property type="entry name" value="Sporulation initiation inhibitor Soj"/>
    <property type="match status" value="1"/>
</dbReference>
<evidence type="ECO:0000313" key="6">
    <source>
        <dbReference type="EMBL" id="QFG51923.1"/>
    </source>
</evidence>
<proteinExistence type="inferred from homology"/>
<comment type="subunit">
    <text evidence="3">Dimerizes in the presence of ATP but not ADP; ATP-binding is required for double-stranded (ds)DNA-binding. Interacts with DnaA.</text>
</comment>
<evidence type="ECO:0000256" key="2">
    <source>
        <dbReference type="ARBA" id="ARBA00049360"/>
    </source>
</evidence>
<comment type="similarity">
    <text evidence="1">Belongs to the ParA family.</text>
</comment>
<dbReference type="InterPro" id="IPR050678">
    <property type="entry name" value="DNA_Partitioning_ATPase"/>
</dbReference>
<organism evidence="6 7">
    <name type="scientific">Lactobacillus acetotolerans</name>
    <dbReference type="NCBI Taxonomy" id="1600"/>
    <lineage>
        <taxon>Bacteria</taxon>
        <taxon>Bacillati</taxon>
        <taxon>Bacillota</taxon>
        <taxon>Bacilli</taxon>
        <taxon>Lactobacillales</taxon>
        <taxon>Lactobacillaceae</taxon>
        <taxon>Lactobacillus</taxon>
    </lineage>
</organism>
<reference evidence="6 7" key="1">
    <citation type="submission" date="2019-09" db="EMBL/GenBank/DDBJ databases">
        <title>Genome sequencing of Lactobacillus acetotolerans.</title>
        <authorList>
            <person name="Kim K."/>
        </authorList>
    </citation>
    <scope>NUCLEOTIDE SEQUENCE [LARGE SCALE GENOMIC DNA]</scope>
    <source>
        <strain evidence="6 7">LA749</strain>
    </source>
</reference>
<dbReference type="CDD" id="cd02042">
    <property type="entry name" value="ParAB_family"/>
    <property type="match status" value="1"/>
</dbReference>
<dbReference type="InterPro" id="IPR025669">
    <property type="entry name" value="AAA_dom"/>
</dbReference>
<evidence type="ECO:0000256" key="1">
    <source>
        <dbReference type="ARBA" id="ARBA00006976"/>
    </source>
</evidence>
<dbReference type="Gene3D" id="3.40.50.300">
    <property type="entry name" value="P-loop containing nucleotide triphosphate hydrolases"/>
    <property type="match status" value="1"/>
</dbReference>
<dbReference type="EMBL" id="CP044496">
    <property type="protein sequence ID" value="QFG51923.1"/>
    <property type="molecule type" value="Genomic_DNA"/>
</dbReference>
<name>A0A5P5ZKG4_9LACO</name>
<dbReference type="GeneID" id="78212935"/>
<evidence type="ECO:0000313" key="7">
    <source>
        <dbReference type="Proteomes" id="UP000325393"/>
    </source>
</evidence>
<evidence type="ECO:0000259" key="5">
    <source>
        <dbReference type="Pfam" id="PF13614"/>
    </source>
</evidence>
<dbReference type="PANTHER" id="PTHR13696:SF52">
    <property type="entry name" value="PARA FAMILY PROTEIN CT_582"/>
    <property type="match status" value="1"/>
</dbReference>
<feature type="domain" description="AAA" evidence="5">
    <location>
        <begin position="1"/>
        <end position="177"/>
    </location>
</feature>
<accession>A0A5P5ZKG4</accession>
<dbReference type="PIRSF" id="PIRSF009320">
    <property type="entry name" value="Nuc_binding_HP_1000"/>
    <property type="match status" value="1"/>
</dbReference>
<gene>
    <name evidence="6" type="ORF">LA749_08040</name>
</gene>
<comment type="catalytic activity">
    <reaction evidence="2">
        <text>ATP + H2O = ADP + phosphate + H(+)</text>
        <dbReference type="Rhea" id="RHEA:13065"/>
        <dbReference type="ChEBI" id="CHEBI:15377"/>
        <dbReference type="ChEBI" id="CHEBI:15378"/>
        <dbReference type="ChEBI" id="CHEBI:30616"/>
        <dbReference type="ChEBI" id="CHEBI:43474"/>
        <dbReference type="ChEBI" id="CHEBI:456216"/>
    </reaction>
</comment>
<dbReference type="Proteomes" id="UP000325393">
    <property type="component" value="Chromosome"/>
</dbReference>
<dbReference type="Pfam" id="PF13614">
    <property type="entry name" value="AAA_31"/>
    <property type="match status" value="1"/>
</dbReference>
<dbReference type="PANTHER" id="PTHR13696">
    <property type="entry name" value="P-LOOP CONTAINING NUCLEOSIDE TRIPHOSPHATE HYDROLASE"/>
    <property type="match status" value="1"/>
</dbReference>
<dbReference type="InterPro" id="IPR027417">
    <property type="entry name" value="P-loop_NTPase"/>
</dbReference>
<protein>
    <recommendedName>
        <fullName evidence="4">Sporulation initiation inhibitor protein Soj</fullName>
    </recommendedName>
</protein>
<dbReference type="SUPFAM" id="SSF52540">
    <property type="entry name" value="P-loop containing nucleoside triphosphate hydrolases"/>
    <property type="match status" value="1"/>
</dbReference>
<evidence type="ECO:0000256" key="4">
    <source>
        <dbReference type="ARBA" id="ARBA00071824"/>
    </source>
</evidence>
<evidence type="ECO:0000256" key="3">
    <source>
        <dbReference type="ARBA" id="ARBA00062323"/>
    </source>
</evidence>